<comment type="function">
    <text evidence="16">Involved in trafficking and recycling of synaptic vesicles.</text>
</comment>
<keyword evidence="12" id="KW-0770">Synapse</keyword>
<dbReference type="GO" id="GO:0016020">
    <property type="term" value="C:membrane"/>
    <property type="evidence" value="ECO:0007669"/>
    <property type="project" value="UniProtKB-SubCell"/>
</dbReference>
<dbReference type="GO" id="GO:0055037">
    <property type="term" value="C:recycling endosome"/>
    <property type="evidence" value="ECO:0007669"/>
    <property type="project" value="UniProtKB-SubCell"/>
</dbReference>
<protein>
    <recommendedName>
        <fullName evidence="17">Transmembrane protein 230</fullName>
    </recommendedName>
</protein>
<evidence type="ECO:0000256" key="15">
    <source>
        <dbReference type="ARBA" id="ARBA00023329"/>
    </source>
</evidence>
<dbReference type="PANTHER" id="PTHR15664">
    <property type="entry name" value="C20ORF30 PROTEIN"/>
    <property type="match status" value="1"/>
</dbReference>
<evidence type="ECO:0000256" key="11">
    <source>
        <dbReference type="ARBA" id="ARBA00022989"/>
    </source>
</evidence>
<dbReference type="InterPro" id="IPR008590">
    <property type="entry name" value="TMEM_230/134"/>
</dbReference>
<proteinExistence type="inferred from homology"/>
<keyword evidence="11 18" id="KW-1133">Transmembrane helix</keyword>
<dbReference type="PANTHER" id="PTHR15664:SF6">
    <property type="entry name" value="TRANSMEMBRANE PROTEIN 230"/>
    <property type="match status" value="1"/>
</dbReference>
<dbReference type="GO" id="GO:0048489">
    <property type="term" value="P:synaptic vesicle transport"/>
    <property type="evidence" value="ECO:0007669"/>
    <property type="project" value="TreeGrafter"/>
</dbReference>
<evidence type="ECO:0000256" key="5">
    <source>
        <dbReference type="ARBA" id="ARBA00004419"/>
    </source>
</evidence>
<evidence type="ECO:0000256" key="18">
    <source>
        <dbReference type="SAM" id="Phobius"/>
    </source>
</evidence>
<evidence type="ECO:0000256" key="16">
    <source>
        <dbReference type="ARBA" id="ARBA00024003"/>
    </source>
</evidence>
<gene>
    <name evidence="20" type="primary">TMEM230</name>
    <name evidence="20" type="ORF">T11_4980</name>
</gene>
<comment type="subcellular location">
    <subcellularLocation>
        <location evidence="5">Cytoplasmic vesicle</location>
        <location evidence="5">Autophagosome</location>
    </subcellularLocation>
    <subcellularLocation>
        <location evidence="3">Cytoplasmic vesicle</location>
        <location evidence="3">Secretory vesicle</location>
        <location evidence="3">Synaptic vesicle</location>
    </subcellularLocation>
    <subcellularLocation>
        <location evidence="4">Early endosome</location>
    </subcellularLocation>
    <subcellularLocation>
        <location evidence="6">Golgi apparatus</location>
        <location evidence="6">trans-Golgi network</location>
    </subcellularLocation>
    <subcellularLocation>
        <location evidence="7">Late endosome</location>
    </subcellularLocation>
    <subcellularLocation>
        <location evidence="1">Membrane</location>
        <topology evidence="1">Multi-pass membrane protein</topology>
    </subcellularLocation>
    <subcellularLocation>
        <location evidence="2">Recycling endosome</location>
    </subcellularLocation>
</comment>
<keyword evidence="10" id="KW-0967">Endosome</keyword>
<dbReference type="GO" id="GO:0005776">
    <property type="term" value="C:autophagosome"/>
    <property type="evidence" value="ECO:0007669"/>
    <property type="project" value="UniProtKB-SubCell"/>
</dbReference>
<dbReference type="GO" id="GO:0008021">
    <property type="term" value="C:synaptic vesicle"/>
    <property type="evidence" value="ECO:0007669"/>
    <property type="project" value="UniProtKB-SubCell"/>
</dbReference>
<evidence type="ECO:0000256" key="6">
    <source>
        <dbReference type="ARBA" id="ARBA00004601"/>
    </source>
</evidence>
<evidence type="ECO:0000256" key="9">
    <source>
        <dbReference type="ARBA" id="ARBA00022692"/>
    </source>
</evidence>
<evidence type="ECO:0000256" key="13">
    <source>
        <dbReference type="ARBA" id="ARBA00023034"/>
    </source>
</evidence>
<comment type="caution">
    <text evidence="20">The sequence shown here is derived from an EMBL/GenBank/DDBJ whole genome shotgun (WGS) entry which is preliminary data.</text>
</comment>
<feature type="signal peptide" evidence="19">
    <location>
        <begin position="1"/>
        <end position="19"/>
    </location>
</feature>
<keyword evidence="21" id="KW-1185">Reference proteome</keyword>
<evidence type="ECO:0000256" key="17">
    <source>
        <dbReference type="ARBA" id="ARBA00024088"/>
    </source>
</evidence>
<evidence type="ECO:0000256" key="3">
    <source>
        <dbReference type="ARBA" id="ARBA00004234"/>
    </source>
</evidence>
<feature type="transmembrane region" description="Helical" evidence="18">
    <location>
        <begin position="163"/>
        <end position="191"/>
    </location>
</feature>
<dbReference type="GO" id="GO:0005794">
    <property type="term" value="C:Golgi apparatus"/>
    <property type="evidence" value="ECO:0007669"/>
    <property type="project" value="UniProtKB-SubCell"/>
</dbReference>
<evidence type="ECO:0000313" key="21">
    <source>
        <dbReference type="Proteomes" id="UP000055024"/>
    </source>
</evidence>
<keyword evidence="14 18" id="KW-0472">Membrane</keyword>
<dbReference type="Pfam" id="PF05915">
    <property type="entry name" value="TMEM_230_134"/>
    <property type="match status" value="1"/>
</dbReference>
<dbReference type="InterPro" id="IPR044234">
    <property type="entry name" value="TMEM230"/>
</dbReference>
<dbReference type="GO" id="GO:0005769">
    <property type="term" value="C:early endosome"/>
    <property type="evidence" value="ECO:0007669"/>
    <property type="project" value="UniProtKB-SubCell"/>
</dbReference>
<evidence type="ECO:0000256" key="8">
    <source>
        <dbReference type="ARBA" id="ARBA00007743"/>
    </source>
</evidence>
<reference evidence="20 21" key="1">
    <citation type="submission" date="2015-01" db="EMBL/GenBank/DDBJ databases">
        <title>Evolution of Trichinella species and genotypes.</title>
        <authorList>
            <person name="Korhonen P.K."/>
            <person name="Edoardo P."/>
            <person name="Giuseppe L.R."/>
            <person name="Gasser R.B."/>
        </authorList>
    </citation>
    <scope>NUCLEOTIDE SEQUENCE [LARGE SCALE GENOMIC DNA]</scope>
    <source>
        <strain evidence="20">ISS1029</strain>
    </source>
</reference>
<keyword evidence="19" id="KW-0732">Signal</keyword>
<sequence length="242" mass="27186">LNCNHGAFLCMFTNRRVLLWLIIDCMAMLRKFEKKEIDISKYILSRYKVCVYQRLEKSLSCGCKLIKLISDNPKQKHLYKSTSSRPIEAFATKIDTFVRVMREAALLSAKVAALMLSFEKAWSRSREENQGEHLLLPRVQSETAALSDEHNVRPQLRHIPWRGIIYAIFLLAFGLTLSVGAGLLIVGSITISGIDRYAPYAILTLGIICIIPGVYHVTVACLALPGCCNCGLEEIPNFNPLI</sequence>
<accession>A0A0V1I749</accession>
<evidence type="ECO:0000256" key="2">
    <source>
        <dbReference type="ARBA" id="ARBA00004172"/>
    </source>
</evidence>
<evidence type="ECO:0000256" key="4">
    <source>
        <dbReference type="ARBA" id="ARBA00004412"/>
    </source>
</evidence>
<name>A0A0V1I749_9BILA</name>
<organism evidence="20 21">
    <name type="scientific">Trichinella zimbabwensis</name>
    <dbReference type="NCBI Taxonomy" id="268475"/>
    <lineage>
        <taxon>Eukaryota</taxon>
        <taxon>Metazoa</taxon>
        <taxon>Ecdysozoa</taxon>
        <taxon>Nematoda</taxon>
        <taxon>Enoplea</taxon>
        <taxon>Dorylaimia</taxon>
        <taxon>Trichinellida</taxon>
        <taxon>Trichinellidae</taxon>
        <taxon>Trichinella</taxon>
    </lineage>
</organism>
<evidence type="ECO:0000313" key="20">
    <source>
        <dbReference type="EMBL" id="KRZ18673.1"/>
    </source>
</evidence>
<feature type="chain" id="PRO_5006879734" description="Transmembrane protein 230" evidence="19">
    <location>
        <begin position="20"/>
        <end position="242"/>
    </location>
</feature>
<comment type="similarity">
    <text evidence="8">Belongs to the TMEM134/TMEM230 family.</text>
</comment>
<evidence type="ECO:0000256" key="7">
    <source>
        <dbReference type="ARBA" id="ARBA00004603"/>
    </source>
</evidence>
<dbReference type="GO" id="GO:0005770">
    <property type="term" value="C:late endosome"/>
    <property type="evidence" value="ECO:0007669"/>
    <property type="project" value="UniProtKB-SubCell"/>
</dbReference>
<evidence type="ECO:0000256" key="12">
    <source>
        <dbReference type="ARBA" id="ARBA00023018"/>
    </source>
</evidence>
<evidence type="ECO:0000256" key="10">
    <source>
        <dbReference type="ARBA" id="ARBA00022753"/>
    </source>
</evidence>
<evidence type="ECO:0000256" key="19">
    <source>
        <dbReference type="SAM" id="SignalP"/>
    </source>
</evidence>
<dbReference type="Proteomes" id="UP000055024">
    <property type="component" value="Unassembled WGS sequence"/>
</dbReference>
<keyword evidence="13" id="KW-0333">Golgi apparatus</keyword>
<dbReference type="OrthoDB" id="10048380at2759"/>
<evidence type="ECO:0000256" key="14">
    <source>
        <dbReference type="ARBA" id="ARBA00023136"/>
    </source>
</evidence>
<keyword evidence="15" id="KW-0968">Cytoplasmic vesicle</keyword>
<evidence type="ECO:0000256" key="1">
    <source>
        <dbReference type="ARBA" id="ARBA00004141"/>
    </source>
</evidence>
<keyword evidence="9 18" id="KW-0812">Transmembrane</keyword>
<feature type="transmembrane region" description="Helical" evidence="18">
    <location>
        <begin position="197"/>
        <end position="215"/>
    </location>
</feature>
<dbReference type="AlphaFoldDB" id="A0A0V1I749"/>
<dbReference type="EMBL" id="JYDP01000002">
    <property type="protein sequence ID" value="KRZ18673.1"/>
    <property type="molecule type" value="Genomic_DNA"/>
</dbReference>
<feature type="non-terminal residue" evidence="20">
    <location>
        <position position="1"/>
    </location>
</feature>